<keyword evidence="3" id="KW-0175">Coiled coil</keyword>
<dbReference type="SUPFAM" id="SSF50044">
    <property type="entry name" value="SH3-domain"/>
    <property type="match status" value="1"/>
</dbReference>
<dbReference type="PANTHER" id="PTHR15735">
    <property type="entry name" value="FCH AND DOUBLE SH3 DOMAINS PROTEIN"/>
    <property type="match status" value="1"/>
</dbReference>
<dbReference type="InterPro" id="IPR036028">
    <property type="entry name" value="SH3-like_dom_sf"/>
</dbReference>
<feature type="compositionally biased region" description="Polar residues" evidence="4">
    <location>
        <begin position="585"/>
        <end position="609"/>
    </location>
</feature>
<feature type="region of interest" description="Disordered" evidence="4">
    <location>
        <begin position="418"/>
        <end position="448"/>
    </location>
</feature>
<feature type="region of interest" description="Disordered" evidence="4">
    <location>
        <begin position="677"/>
        <end position="698"/>
    </location>
</feature>
<evidence type="ECO:0000256" key="1">
    <source>
        <dbReference type="ARBA" id="ARBA00022443"/>
    </source>
</evidence>
<dbReference type="InterPro" id="IPR027267">
    <property type="entry name" value="AH/BAR_dom_sf"/>
</dbReference>
<feature type="coiled-coil region" evidence="3">
    <location>
        <begin position="107"/>
        <end position="159"/>
    </location>
</feature>
<name>A0AAV2TSQ8_CALDB</name>
<dbReference type="Gene3D" id="2.30.30.40">
    <property type="entry name" value="SH3 Domains"/>
    <property type="match status" value="1"/>
</dbReference>
<dbReference type="AlphaFoldDB" id="A0AAV2TSQ8"/>
<dbReference type="Proteomes" id="UP001497525">
    <property type="component" value="Unassembled WGS sequence"/>
</dbReference>
<dbReference type="Gene3D" id="1.20.1270.60">
    <property type="entry name" value="Arfaptin homology (AH) domain/BAR domain"/>
    <property type="match status" value="1"/>
</dbReference>
<evidence type="ECO:0000256" key="2">
    <source>
        <dbReference type="PROSITE-ProRule" id="PRU00192"/>
    </source>
</evidence>
<proteinExistence type="predicted"/>
<dbReference type="InterPro" id="IPR001452">
    <property type="entry name" value="SH3_domain"/>
</dbReference>
<keyword evidence="1 2" id="KW-0728">SH3 domain</keyword>
<dbReference type="EMBL" id="CAXLJL010000600">
    <property type="protein sequence ID" value="CAL5139335.1"/>
    <property type="molecule type" value="Genomic_DNA"/>
</dbReference>
<sequence>MVQLSDWIDLWDKGQNLVKYHEYGITLHERLQKFLFEFSKLQNEAFAAQRKLCDKYVVELQKQFGNENSYGEAFNKLILAVRHIVDTECLISAAFELQANGDVKQSVDEEKRRLKRWKHDREKLYSEMKTQTRIIDDEIKRYKEKYREMLKANDEYTRIEADSTHSVMDVDKAMSYARLKNADFERARKDYTAAINQFNMYRRDHFTRTLPMWTQLGYDLEEDRHKRTNALLGVLYERLNVAVDRMRVVCSELQNISSVLNIEEDVKRLLSSLQGGNPPPGDIAIVDLAAAGGSGSLGGDFETTSDHSSNGPAYVSTSLVLPPNFHCSVSAADYAALEGTGALNNNNSGAIYAGTGSVYSAFSALVGGAASRRQSSSNNNYAVSPSGHGPGLFKRFFSRRSRSVANVKHSADGLIDGGYARDTGQFSDRHARDLDSSDFSDSSPEVDNCGVLDENPKPEAAYASTSILAGLPQRIPGCTANSHQSSTCLVEQKNQSAEYRVQAPAPLAEPESLSLAPQCASDRAQTSNPSQVPISKTNPQDDPQVGQTNDYTRPSSVEIIRQFSPKRTHLTDSSSSISEDEKTTQKQLPMQLNPSVQSQNHSLQQNNRAPTRPPPFSFTKCLVSEASSDAASATLQHGGSKHTSDALSGLPDADPDDNLDKCAKTKTVFVSSADDKTAVDGARRSHHSPSPAYASAVNTSIKQEQRGKRGSSELFFPHRPNFRTTPPKDTVVVVGTCTALYTFTAEGFESCYLPFAVGDQFYTLAPSPTEDTTDWLRVLRHENYESGFVPTSYVEQHRFSQPQILATRSAHVTKSPTSAQQLDSHSYTHSQSAMTSPVNHHSRKLRASKPLPYSAYSKVTGIARDTEL</sequence>
<comment type="caution">
    <text evidence="6">The sequence shown here is derived from an EMBL/GenBank/DDBJ whole genome shotgun (WGS) entry which is preliminary data.</text>
</comment>
<accession>A0AAV2TSQ8</accession>
<evidence type="ECO:0000313" key="7">
    <source>
        <dbReference type="Proteomes" id="UP001497525"/>
    </source>
</evidence>
<feature type="compositionally biased region" description="Polar residues" evidence="4">
    <location>
        <begin position="523"/>
        <end position="555"/>
    </location>
</feature>
<feature type="region of interest" description="Disordered" evidence="4">
    <location>
        <begin position="632"/>
        <end position="658"/>
    </location>
</feature>
<feature type="compositionally biased region" description="Polar residues" evidence="4">
    <location>
        <begin position="811"/>
        <end position="839"/>
    </location>
</feature>
<evidence type="ECO:0000256" key="3">
    <source>
        <dbReference type="SAM" id="Coils"/>
    </source>
</evidence>
<dbReference type="PROSITE" id="PS50002">
    <property type="entry name" value="SH3"/>
    <property type="match status" value="1"/>
</dbReference>
<organism evidence="6 7">
    <name type="scientific">Calicophoron daubneyi</name>
    <name type="common">Rumen fluke</name>
    <name type="synonym">Paramphistomum daubneyi</name>
    <dbReference type="NCBI Taxonomy" id="300641"/>
    <lineage>
        <taxon>Eukaryota</taxon>
        <taxon>Metazoa</taxon>
        <taxon>Spiralia</taxon>
        <taxon>Lophotrochozoa</taxon>
        <taxon>Platyhelminthes</taxon>
        <taxon>Trematoda</taxon>
        <taxon>Digenea</taxon>
        <taxon>Plagiorchiida</taxon>
        <taxon>Pronocephalata</taxon>
        <taxon>Paramphistomoidea</taxon>
        <taxon>Paramphistomidae</taxon>
        <taxon>Calicophoron</taxon>
    </lineage>
</organism>
<feature type="region of interest" description="Disordered" evidence="4">
    <location>
        <begin position="505"/>
        <end position="619"/>
    </location>
</feature>
<feature type="region of interest" description="Disordered" evidence="4">
    <location>
        <begin position="811"/>
        <end position="847"/>
    </location>
</feature>
<evidence type="ECO:0000259" key="5">
    <source>
        <dbReference type="PROSITE" id="PS50002"/>
    </source>
</evidence>
<dbReference type="SUPFAM" id="SSF103657">
    <property type="entry name" value="BAR/IMD domain-like"/>
    <property type="match status" value="1"/>
</dbReference>
<dbReference type="PANTHER" id="PTHR15735:SF21">
    <property type="entry name" value="PROTEIN NERVOUS WRECK"/>
    <property type="match status" value="1"/>
</dbReference>
<evidence type="ECO:0000313" key="6">
    <source>
        <dbReference type="EMBL" id="CAL5139335.1"/>
    </source>
</evidence>
<reference evidence="6" key="1">
    <citation type="submission" date="2024-06" db="EMBL/GenBank/DDBJ databases">
        <authorList>
            <person name="Liu X."/>
            <person name="Lenzi L."/>
            <person name="Haldenby T S."/>
            <person name="Uol C."/>
        </authorList>
    </citation>
    <scope>NUCLEOTIDE SEQUENCE</scope>
</reference>
<evidence type="ECO:0000256" key="4">
    <source>
        <dbReference type="SAM" id="MobiDB-lite"/>
    </source>
</evidence>
<gene>
    <name evidence="6" type="ORF">CDAUBV1_LOCUS14361</name>
</gene>
<feature type="domain" description="SH3" evidence="5">
    <location>
        <begin position="732"/>
        <end position="799"/>
    </location>
</feature>
<protein>
    <recommendedName>
        <fullName evidence="5">SH3 domain-containing protein</fullName>
    </recommendedName>
</protein>